<dbReference type="InterPro" id="IPR006694">
    <property type="entry name" value="Fatty_acid_hydroxylase"/>
</dbReference>
<sequence length="318" mass="37177">MPPTFLSTEERPLFVSYKGKLYNIRAFADKHPGGRKVLERVAGGDIDVFMHGDQRIMGVKHAHSDAAFDMLERYSMDQNFKKDKLVDSGLPVMFEVGHLKEDYWRWIHEPYDGRLRLFTSDFLERLTNTKWWAVPLIWLPLVIFFGIHGIGHMYHDYGFKLGLLISSVLFSLGTLAWTLLEYMLHREVFHWRPDPKSYTQITIHFALHGLHHKTPMDSERLVFPPTLAALIIGFFYSIYISIFPYPVFCLFAGGKLFGYICYDVIHFYLHHGRPRPTTNLHFRKVYHHNHHFKDFDAGYGISTSLWDYVFDTEGSGPL</sequence>
<keyword evidence="5 14" id="KW-0479">Metal-binding</keyword>
<proteinExistence type="inferred from homology"/>
<keyword evidence="6 14" id="KW-0256">Endoplasmic reticulum</keyword>
<keyword evidence="16" id="KW-0349">Heme</keyword>
<feature type="binding site" evidence="15">
    <location>
        <position position="291"/>
    </location>
    <ligand>
        <name>Zn(2+)</name>
        <dbReference type="ChEBI" id="CHEBI:29105"/>
        <label>1</label>
    </ligand>
</feature>
<comment type="subcellular location">
    <subcellularLocation>
        <location evidence="1">Endoplasmic reticulum membrane</location>
        <topology evidence="1">Multi-pass membrane protein</topology>
    </subcellularLocation>
</comment>
<keyword evidence="8 15" id="KW-0862">Zinc</keyword>
<evidence type="ECO:0000256" key="8">
    <source>
        <dbReference type="ARBA" id="ARBA00022833"/>
    </source>
</evidence>
<feature type="binding site" evidence="15">
    <location>
        <position position="208"/>
    </location>
    <ligand>
        <name>Zn(2+)</name>
        <dbReference type="ChEBI" id="CHEBI:29105"/>
        <label>1</label>
    </ligand>
</feature>
<reference evidence="20" key="2">
    <citation type="submission" date="2020-10" db="UniProtKB">
        <authorList>
            <consortium name="WormBaseParasite"/>
        </authorList>
    </citation>
    <scope>IDENTIFICATION</scope>
</reference>
<evidence type="ECO:0000256" key="12">
    <source>
        <dbReference type="ARBA" id="ARBA00023136"/>
    </source>
</evidence>
<dbReference type="Pfam" id="PF00173">
    <property type="entry name" value="Cyt-b5"/>
    <property type="match status" value="1"/>
</dbReference>
<dbReference type="InterPro" id="IPR036400">
    <property type="entry name" value="Cyt_B5-like_heme/steroid_sf"/>
</dbReference>
<keyword evidence="14 16" id="KW-0408">Iron</keyword>
<dbReference type="EC" id="1.-.-.-" evidence="14"/>
<keyword evidence="19" id="KW-1185">Reference proteome</keyword>
<dbReference type="SMART" id="SM01117">
    <property type="entry name" value="Cyt-b5"/>
    <property type="match status" value="1"/>
</dbReference>
<organism evidence="19 20">
    <name type="scientific">Panagrellus redivivus</name>
    <name type="common">Microworm</name>
    <dbReference type="NCBI Taxonomy" id="6233"/>
    <lineage>
        <taxon>Eukaryota</taxon>
        <taxon>Metazoa</taxon>
        <taxon>Ecdysozoa</taxon>
        <taxon>Nematoda</taxon>
        <taxon>Chromadorea</taxon>
        <taxon>Rhabditida</taxon>
        <taxon>Tylenchina</taxon>
        <taxon>Panagrolaimomorpha</taxon>
        <taxon>Panagrolaimoidea</taxon>
        <taxon>Panagrolaimidae</taxon>
        <taxon>Panagrellus</taxon>
    </lineage>
</organism>
<feature type="transmembrane region" description="Helical" evidence="17">
    <location>
        <begin position="131"/>
        <end position="151"/>
    </location>
</feature>
<comment type="cofactor">
    <cofactor evidence="16">
        <name>Fe cation</name>
        <dbReference type="ChEBI" id="CHEBI:24875"/>
    </cofactor>
</comment>
<dbReference type="SUPFAM" id="SSF55856">
    <property type="entry name" value="Cytochrome b5-like heme/steroid binding domain"/>
    <property type="match status" value="1"/>
</dbReference>
<evidence type="ECO:0000256" key="10">
    <source>
        <dbReference type="ARBA" id="ARBA00023002"/>
    </source>
</evidence>
<evidence type="ECO:0000256" key="14">
    <source>
        <dbReference type="PIRNR" id="PIRNR005149"/>
    </source>
</evidence>
<keyword evidence="13 14" id="KW-0275">Fatty acid biosynthesis</keyword>
<dbReference type="Gene3D" id="3.10.120.10">
    <property type="entry name" value="Cytochrome b5-like heme/steroid binding domain"/>
    <property type="match status" value="1"/>
</dbReference>
<keyword evidence="7 14" id="KW-0276">Fatty acid metabolism</keyword>
<dbReference type="Proteomes" id="UP000492821">
    <property type="component" value="Unassembled WGS sequence"/>
</dbReference>
<feature type="binding site" evidence="15">
    <location>
        <position position="290"/>
    </location>
    <ligand>
        <name>Zn(2+)</name>
        <dbReference type="ChEBI" id="CHEBI:29105"/>
        <label>1</label>
    </ligand>
</feature>
<feature type="binding site" evidence="15">
    <location>
        <position position="266"/>
    </location>
    <ligand>
        <name>Zn(2+)</name>
        <dbReference type="ChEBI" id="CHEBI:29105"/>
        <label>1</label>
    </ligand>
</feature>
<evidence type="ECO:0000256" key="3">
    <source>
        <dbReference type="ARBA" id="ARBA00022516"/>
    </source>
</evidence>
<feature type="binding site" evidence="15">
    <location>
        <position position="190"/>
    </location>
    <ligand>
        <name>Zn(2+)</name>
        <dbReference type="ChEBI" id="CHEBI:29105"/>
        <label>1</label>
    </ligand>
</feature>
<protein>
    <recommendedName>
        <fullName evidence="14">Fatty acid 2-hydroxylase</fullName>
        <ecNumber evidence="14">1.-.-.-</ecNumber>
    </recommendedName>
</protein>
<evidence type="ECO:0000256" key="15">
    <source>
        <dbReference type="PIRSR" id="PIRSR005149-1"/>
    </source>
</evidence>
<evidence type="ECO:0000256" key="7">
    <source>
        <dbReference type="ARBA" id="ARBA00022832"/>
    </source>
</evidence>
<feature type="binding site" evidence="15">
    <location>
        <position position="212"/>
    </location>
    <ligand>
        <name>Zn(2+)</name>
        <dbReference type="ChEBI" id="CHEBI:29105"/>
        <label>1</label>
    </ligand>
</feature>
<evidence type="ECO:0000256" key="1">
    <source>
        <dbReference type="ARBA" id="ARBA00004477"/>
    </source>
</evidence>
<comment type="cofactor">
    <cofactor evidence="14 15">
        <name>Zn(2+)</name>
        <dbReference type="ChEBI" id="CHEBI:29105"/>
    </cofactor>
    <text evidence="14 15">Binds 2 Zn(2+) ions per subunit that likely form a catalytic dimetal center.</text>
</comment>
<keyword evidence="11 14" id="KW-0443">Lipid metabolism</keyword>
<evidence type="ECO:0000256" key="16">
    <source>
        <dbReference type="PIRSR" id="PIRSR005149-50"/>
    </source>
</evidence>
<dbReference type="GO" id="GO:0005506">
    <property type="term" value="F:iron ion binding"/>
    <property type="evidence" value="ECO:0007669"/>
    <property type="project" value="UniProtKB-UniRule"/>
</dbReference>
<keyword evidence="12 14" id="KW-0472">Membrane</keyword>
<feature type="binding site" evidence="15">
    <location>
        <position position="270"/>
    </location>
    <ligand>
        <name>Zn(2+)</name>
        <dbReference type="ChEBI" id="CHEBI:29105"/>
        <label>1</label>
    </ligand>
</feature>
<name>A0A7E4VWM7_PANRE</name>
<evidence type="ECO:0000256" key="2">
    <source>
        <dbReference type="ARBA" id="ARBA00005747"/>
    </source>
</evidence>
<evidence type="ECO:0000259" key="18">
    <source>
        <dbReference type="PROSITE" id="PS50255"/>
    </source>
</evidence>
<dbReference type="InterPro" id="IPR014430">
    <property type="entry name" value="Scs7"/>
</dbReference>
<dbReference type="PANTHER" id="PTHR12863:SF1">
    <property type="entry name" value="FATTY ACID 2-HYDROXYLASE"/>
    <property type="match status" value="1"/>
</dbReference>
<evidence type="ECO:0000256" key="11">
    <source>
        <dbReference type="ARBA" id="ARBA00023098"/>
    </source>
</evidence>
<dbReference type="GO" id="GO:0080132">
    <property type="term" value="F:fatty acid 2-hydroxylase activity"/>
    <property type="evidence" value="ECO:0007669"/>
    <property type="project" value="InterPro"/>
</dbReference>
<dbReference type="Pfam" id="PF04116">
    <property type="entry name" value="FA_hydroxylase"/>
    <property type="match status" value="1"/>
</dbReference>
<keyword evidence="10 14" id="KW-0560">Oxidoreductase</keyword>
<dbReference type="PANTHER" id="PTHR12863">
    <property type="entry name" value="FATTY ACID HYDROXYLASE"/>
    <property type="match status" value="1"/>
</dbReference>
<dbReference type="InterPro" id="IPR001199">
    <property type="entry name" value="Cyt_B5-like_heme/steroid-bd"/>
</dbReference>
<dbReference type="GO" id="GO:0006633">
    <property type="term" value="P:fatty acid biosynthetic process"/>
    <property type="evidence" value="ECO:0007669"/>
    <property type="project" value="UniProtKB-KW"/>
</dbReference>
<keyword evidence="4 17" id="KW-0812">Transmembrane</keyword>
<feature type="binding site" evidence="15">
    <location>
        <position position="211"/>
    </location>
    <ligand>
        <name>Zn(2+)</name>
        <dbReference type="ChEBI" id="CHEBI:29105"/>
        <label>1</label>
    </ligand>
</feature>
<feature type="binding site" evidence="15">
    <location>
        <position position="287"/>
    </location>
    <ligand>
        <name>Zn(2+)</name>
        <dbReference type="ChEBI" id="CHEBI:29105"/>
        <label>1</label>
    </ligand>
</feature>
<dbReference type="AlphaFoldDB" id="A0A7E4VWM7"/>
<keyword evidence="3 14" id="KW-0444">Lipid biosynthesis</keyword>
<feature type="binding site" description="axial binding residue" evidence="16">
    <location>
        <position position="63"/>
    </location>
    <ligand>
        <name>heme</name>
        <dbReference type="ChEBI" id="CHEBI:30413"/>
    </ligand>
    <ligandPart>
        <name>Fe</name>
        <dbReference type="ChEBI" id="CHEBI:18248"/>
    </ligandPart>
</feature>
<evidence type="ECO:0000256" key="4">
    <source>
        <dbReference type="ARBA" id="ARBA00022692"/>
    </source>
</evidence>
<evidence type="ECO:0000256" key="13">
    <source>
        <dbReference type="ARBA" id="ARBA00023160"/>
    </source>
</evidence>
<evidence type="ECO:0000313" key="19">
    <source>
        <dbReference type="Proteomes" id="UP000492821"/>
    </source>
</evidence>
<accession>A0A7E4VWM7</accession>
<comment type="similarity">
    <text evidence="2 14">Belongs to the sterol desaturase family. SCS7 subfamily.</text>
</comment>
<keyword evidence="9 17" id="KW-1133">Transmembrane helix</keyword>
<evidence type="ECO:0000256" key="17">
    <source>
        <dbReference type="SAM" id="Phobius"/>
    </source>
</evidence>
<dbReference type="GO" id="GO:0005789">
    <property type="term" value="C:endoplasmic reticulum membrane"/>
    <property type="evidence" value="ECO:0007669"/>
    <property type="project" value="UniProtKB-SubCell"/>
</dbReference>
<evidence type="ECO:0000256" key="5">
    <source>
        <dbReference type="ARBA" id="ARBA00022723"/>
    </source>
</evidence>
<feature type="transmembrane region" description="Helical" evidence="17">
    <location>
        <begin position="245"/>
        <end position="265"/>
    </location>
</feature>
<feature type="domain" description="Cytochrome b5 heme-binding" evidence="18">
    <location>
        <begin position="7"/>
        <end position="100"/>
    </location>
</feature>
<reference evidence="19" key="1">
    <citation type="journal article" date="2013" name="Genetics">
        <title>The draft genome and transcriptome of Panagrellus redivivus are shaped by the harsh demands of a free-living lifestyle.</title>
        <authorList>
            <person name="Srinivasan J."/>
            <person name="Dillman A.R."/>
            <person name="Macchietto M.G."/>
            <person name="Heikkinen L."/>
            <person name="Lakso M."/>
            <person name="Fracchia K.M."/>
            <person name="Antoshechkin I."/>
            <person name="Mortazavi A."/>
            <person name="Wong G."/>
            <person name="Sternberg P.W."/>
        </authorList>
    </citation>
    <scope>NUCLEOTIDE SEQUENCE [LARGE SCALE GENOMIC DNA]</scope>
    <source>
        <strain evidence="19">MT8872</strain>
    </source>
</reference>
<dbReference type="PIRSF" id="PIRSF005149">
    <property type="entry name" value="IPC-B_HD"/>
    <property type="match status" value="1"/>
</dbReference>
<feature type="binding site" description="axial binding residue" evidence="16">
    <location>
        <position position="31"/>
    </location>
    <ligand>
        <name>heme</name>
        <dbReference type="ChEBI" id="CHEBI:30413"/>
    </ligand>
    <ligandPart>
        <name>Fe</name>
        <dbReference type="ChEBI" id="CHEBI:18248"/>
    </ligandPart>
</feature>
<feature type="transmembrane region" description="Helical" evidence="17">
    <location>
        <begin position="157"/>
        <end position="180"/>
    </location>
</feature>
<feature type="binding site" evidence="15">
    <location>
        <position position="185"/>
    </location>
    <ligand>
        <name>Zn(2+)</name>
        <dbReference type="ChEBI" id="CHEBI:29105"/>
        <label>1</label>
    </ligand>
</feature>
<comment type="function">
    <text evidence="14">Catalyzes stereospecific hydroxylation of free fatty acids at the C-2 position to produce (R)-2-hydroxy fatty acids, which are building blocks of sphingolipids and glycosphingolipids common in neural tissue and epidermis. Plays an essential role in the synthesis of galactosphingolipids of the myelin sheath. Responsible for the synthesis of sphingolipids and glycosphingolipids involved in the formation of epidermal lamellar bodies critical for skin permeability barrier. Participates in the synthesis of glycosphingolipids and a fraction of type II wax diesters in sebaceous gland, specifically regulating hair follicle homeostasis. Involved in the synthesis of sphingolipids of plasma membrane rafts, controlling lipid raft mobility and trafficking of raft-associated proteins.</text>
</comment>
<feature type="transmembrane region" description="Helical" evidence="17">
    <location>
        <begin position="221"/>
        <end position="239"/>
    </location>
</feature>
<evidence type="ECO:0000313" key="20">
    <source>
        <dbReference type="WBParaSite" id="Pan_g3670.t1"/>
    </source>
</evidence>
<evidence type="ECO:0000256" key="6">
    <source>
        <dbReference type="ARBA" id="ARBA00022824"/>
    </source>
</evidence>
<dbReference type="PROSITE" id="PS50255">
    <property type="entry name" value="CYTOCHROME_B5_2"/>
    <property type="match status" value="1"/>
</dbReference>
<dbReference type="WBParaSite" id="Pan_g3670.t1">
    <property type="protein sequence ID" value="Pan_g3670.t1"/>
    <property type="gene ID" value="Pan_g3670"/>
</dbReference>
<evidence type="ECO:0000256" key="9">
    <source>
        <dbReference type="ARBA" id="ARBA00022989"/>
    </source>
</evidence>